<dbReference type="InterPro" id="IPR002401">
    <property type="entry name" value="Cyt_P450_E_grp-I"/>
</dbReference>
<dbReference type="PANTHER" id="PTHR24291">
    <property type="entry name" value="CYTOCHROME P450 FAMILY 4"/>
    <property type="match status" value="1"/>
</dbReference>
<evidence type="ECO:0000313" key="9">
    <source>
        <dbReference type="Proteomes" id="UP001344906"/>
    </source>
</evidence>
<comment type="caution">
    <text evidence="8">The sequence shown here is derived from an EMBL/GenBank/DDBJ whole genome shotgun (WGS) entry which is preliminary data.</text>
</comment>
<protein>
    <submittedName>
        <fullName evidence="8">Cytochrome P450</fullName>
    </submittedName>
</protein>
<gene>
    <name evidence="8" type="ORF">KDH_24320</name>
</gene>
<dbReference type="CDD" id="cd20620">
    <property type="entry name" value="CYP132-like"/>
    <property type="match status" value="1"/>
</dbReference>
<sequence length="458" mass="52035">MSTAQTSLPPGPKGLPFIGSMLDFQRRPLQFYRDLERTYGGMVTIRIGKQPVLLCFRPEHIRYFLVENPRNFIKPGTATGAGLKLFLGDGLLTIDGEQHRQQRRLVQPAFHKHRVDSYATTMTRYAQETVDSWRPGTVVNMASEMQYLTLRIITKTLFDVDSIEQTRQLGRAFDAVISSGPQRSAVMGRLLPSFSARQEREREEGARVIDTFVYGLIEQRRKMNEDTGDVLSMLLAAQKSEPGSMSDRQIHDHVLTFVAAGHETAQNTLAWTMYLLSQHPHVRARLLAELQTVLNGRVPALEDLPQLPYLEAVINEAWRFYPPAWRQARMAIEDFELGGYHFPAGTITILSQWVVHNLPDIWGDPENFRPERWDRQSGQQIPQGAYFPFGLGPRICIGMPFAQLETKLLLATILQRYVPQLAPGARVVFQPLVTLRPRYGMPMRLDTNDTLTPALQAI</sequence>
<evidence type="ECO:0000256" key="2">
    <source>
        <dbReference type="ARBA" id="ARBA00022617"/>
    </source>
</evidence>
<evidence type="ECO:0000313" key="8">
    <source>
        <dbReference type="EMBL" id="GLV55588.1"/>
    </source>
</evidence>
<keyword evidence="4 7" id="KW-0560">Oxidoreductase</keyword>
<comment type="similarity">
    <text evidence="1 7">Belongs to the cytochrome P450 family.</text>
</comment>
<dbReference type="InterPro" id="IPR036396">
    <property type="entry name" value="Cyt_P450_sf"/>
</dbReference>
<evidence type="ECO:0000256" key="5">
    <source>
        <dbReference type="ARBA" id="ARBA00023004"/>
    </source>
</evidence>
<evidence type="ECO:0000256" key="3">
    <source>
        <dbReference type="ARBA" id="ARBA00022723"/>
    </source>
</evidence>
<proteinExistence type="inferred from homology"/>
<dbReference type="Gene3D" id="1.10.630.10">
    <property type="entry name" value="Cytochrome P450"/>
    <property type="match status" value="1"/>
</dbReference>
<keyword evidence="2 7" id="KW-0349">Heme</keyword>
<dbReference type="InterPro" id="IPR017972">
    <property type="entry name" value="Cyt_P450_CS"/>
</dbReference>
<dbReference type="SUPFAM" id="SSF48264">
    <property type="entry name" value="Cytochrome P450"/>
    <property type="match status" value="1"/>
</dbReference>
<keyword evidence="9" id="KW-1185">Reference proteome</keyword>
<dbReference type="PANTHER" id="PTHR24291:SF50">
    <property type="entry name" value="BIFUNCTIONAL ALBAFLAVENONE MONOOXYGENASE_TERPENE SYNTHASE"/>
    <property type="match status" value="1"/>
</dbReference>
<dbReference type="EMBL" id="BSRI01000001">
    <property type="protein sequence ID" value="GLV55588.1"/>
    <property type="molecule type" value="Genomic_DNA"/>
</dbReference>
<dbReference type="Proteomes" id="UP001344906">
    <property type="component" value="Unassembled WGS sequence"/>
</dbReference>
<accession>A0ABQ6FMV8</accession>
<dbReference type="RefSeq" id="WP_338250069.1">
    <property type="nucleotide sequence ID" value="NZ_BSRI01000001.1"/>
</dbReference>
<dbReference type="PROSITE" id="PS00086">
    <property type="entry name" value="CYTOCHROME_P450"/>
    <property type="match status" value="1"/>
</dbReference>
<evidence type="ECO:0000256" key="4">
    <source>
        <dbReference type="ARBA" id="ARBA00023002"/>
    </source>
</evidence>
<dbReference type="PRINTS" id="PR00463">
    <property type="entry name" value="EP450I"/>
</dbReference>
<evidence type="ECO:0000256" key="6">
    <source>
        <dbReference type="ARBA" id="ARBA00023033"/>
    </source>
</evidence>
<keyword evidence="5 7" id="KW-0408">Iron</keyword>
<dbReference type="InterPro" id="IPR001128">
    <property type="entry name" value="Cyt_P450"/>
</dbReference>
<reference evidence="8 9" key="1">
    <citation type="submission" date="2023-02" db="EMBL/GenBank/DDBJ databases">
        <title>Dictyobacter halimunensis sp. nov., a new member of the class Ktedonobacteria from forest soil in a geothermal area.</title>
        <authorList>
            <person name="Rachmania M.K."/>
            <person name="Ningsih F."/>
            <person name="Sakai Y."/>
            <person name="Yabe S."/>
            <person name="Yokota A."/>
            <person name="Sjamsuridzal W."/>
        </authorList>
    </citation>
    <scope>NUCLEOTIDE SEQUENCE [LARGE SCALE GENOMIC DNA]</scope>
    <source>
        <strain evidence="8 9">S3.2.2.5</strain>
    </source>
</reference>
<name>A0ABQ6FMV8_9CHLR</name>
<keyword evidence="3 7" id="KW-0479">Metal-binding</keyword>
<evidence type="ECO:0000256" key="7">
    <source>
        <dbReference type="RuleBase" id="RU000461"/>
    </source>
</evidence>
<dbReference type="PRINTS" id="PR00385">
    <property type="entry name" value="P450"/>
</dbReference>
<dbReference type="InterPro" id="IPR050196">
    <property type="entry name" value="Cytochrome_P450_Monoox"/>
</dbReference>
<organism evidence="8 9">
    <name type="scientific">Dictyobacter halimunensis</name>
    <dbReference type="NCBI Taxonomy" id="3026934"/>
    <lineage>
        <taxon>Bacteria</taxon>
        <taxon>Bacillati</taxon>
        <taxon>Chloroflexota</taxon>
        <taxon>Ktedonobacteria</taxon>
        <taxon>Ktedonobacterales</taxon>
        <taxon>Dictyobacteraceae</taxon>
        <taxon>Dictyobacter</taxon>
    </lineage>
</organism>
<dbReference type="Pfam" id="PF00067">
    <property type="entry name" value="p450"/>
    <property type="match status" value="1"/>
</dbReference>
<evidence type="ECO:0000256" key="1">
    <source>
        <dbReference type="ARBA" id="ARBA00010617"/>
    </source>
</evidence>
<keyword evidence="6 7" id="KW-0503">Monooxygenase</keyword>